<keyword evidence="12" id="KW-1185">Reference proteome</keyword>
<dbReference type="CDD" id="cd00887">
    <property type="entry name" value="MoeA"/>
    <property type="match status" value="1"/>
</dbReference>
<protein>
    <recommendedName>
        <fullName evidence="5">Molybdopterin molybdenumtransferase</fullName>
        <ecNumber evidence="4">2.10.1.1</ecNumber>
    </recommendedName>
</protein>
<evidence type="ECO:0000256" key="7">
    <source>
        <dbReference type="ARBA" id="ARBA00023150"/>
    </source>
</evidence>
<keyword evidence="6" id="KW-0500">Molybdenum</keyword>
<dbReference type="InterPro" id="IPR004435">
    <property type="entry name" value="MobB_dom"/>
</dbReference>
<comment type="pathway">
    <text evidence="2">Cofactor biosynthesis; molybdopterin biosynthesis.</text>
</comment>
<evidence type="ECO:0000256" key="2">
    <source>
        <dbReference type="ARBA" id="ARBA00005046"/>
    </source>
</evidence>
<dbReference type="Gene3D" id="2.170.190.11">
    <property type="entry name" value="Molybdopterin biosynthesis moea protein, domain 3"/>
    <property type="match status" value="1"/>
</dbReference>
<dbReference type="Proteomes" id="UP001304683">
    <property type="component" value="Chromosome"/>
</dbReference>
<dbReference type="Gene3D" id="3.40.980.10">
    <property type="entry name" value="MoaB/Mog-like domain"/>
    <property type="match status" value="1"/>
</dbReference>
<reference evidence="11 12" key="1">
    <citation type="submission" date="2023-08" db="EMBL/GenBank/DDBJ databases">
        <title>Genome sequence of Thermaerobacter compostii strain Ins1, a spore-forming filamentous bacterium isolated from a deep geothermal reservoir.</title>
        <authorList>
            <person name="Bregnard D."/>
            <person name="Gonzalez D."/>
            <person name="Junier P."/>
        </authorList>
    </citation>
    <scope>NUCLEOTIDE SEQUENCE [LARGE SCALE GENOMIC DNA]</scope>
    <source>
        <strain evidence="11 12">Ins1</strain>
    </source>
</reference>
<feature type="region of interest" description="Disordered" evidence="9">
    <location>
        <begin position="443"/>
        <end position="529"/>
    </location>
</feature>
<dbReference type="InterPro" id="IPR001453">
    <property type="entry name" value="MoaB/Mog_dom"/>
</dbReference>
<feature type="compositionally biased region" description="Low complexity" evidence="9">
    <location>
        <begin position="644"/>
        <end position="660"/>
    </location>
</feature>
<dbReference type="Gene3D" id="3.40.50.300">
    <property type="entry name" value="P-loop containing nucleotide triphosphate hydrolases"/>
    <property type="match status" value="1"/>
</dbReference>
<dbReference type="Pfam" id="PF03454">
    <property type="entry name" value="MoeA_C"/>
    <property type="match status" value="1"/>
</dbReference>
<feature type="compositionally biased region" description="Low complexity" evidence="9">
    <location>
        <begin position="611"/>
        <end position="634"/>
    </location>
</feature>
<dbReference type="Gene3D" id="2.40.340.10">
    <property type="entry name" value="MoeA, C-terminal, domain IV"/>
    <property type="match status" value="1"/>
</dbReference>
<evidence type="ECO:0000256" key="3">
    <source>
        <dbReference type="ARBA" id="ARBA00010763"/>
    </source>
</evidence>
<feature type="compositionally biased region" description="Low complexity" evidence="9">
    <location>
        <begin position="491"/>
        <end position="527"/>
    </location>
</feature>
<organism evidence="11 12">
    <name type="scientific">Thermaerobacter composti</name>
    <dbReference type="NCBI Taxonomy" id="554949"/>
    <lineage>
        <taxon>Bacteria</taxon>
        <taxon>Bacillati</taxon>
        <taxon>Bacillota</taxon>
        <taxon>Clostridia</taxon>
        <taxon>Eubacteriales</taxon>
        <taxon>Clostridiales Family XVII. Incertae Sedis</taxon>
        <taxon>Thermaerobacter</taxon>
    </lineage>
</organism>
<evidence type="ECO:0000313" key="12">
    <source>
        <dbReference type="Proteomes" id="UP001304683"/>
    </source>
</evidence>
<dbReference type="SUPFAM" id="SSF53218">
    <property type="entry name" value="Molybdenum cofactor biosynthesis proteins"/>
    <property type="match status" value="1"/>
</dbReference>
<dbReference type="Pfam" id="PF03205">
    <property type="entry name" value="MobB"/>
    <property type="match status" value="1"/>
</dbReference>
<dbReference type="SMART" id="SM00852">
    <property type="entry name" value="MoCF_biosynth"/>
    <property type="match status" value="1"/>
</dbReference>
<dbReference type="InterPro" id="IPR027417">
    <property type="entry name" value="P-loop_NTPase"/>
</dbReference>
<evidence type="ECO:0000256" key="8">
    <source>
        <dbReference type="ARBA" id="ARBA00047317"/>
    </source>
</evidence>
<evidence type="ECO:0000259" key="10">
    <source>
        <dbReference type="SMART" id="SM00852"/>
    </source>
</evidence>
<evidence type="ECO:0000256" key="5">
    <source>
        <dbReference type="ARBA" id="ARBA00021108"/>
    </source>
</evidence>
<dbReference type="InterPro" id="IPR036425">
    <property type="entry name" value="MoaB/Mog-like_dom_sf"/>
</dbReference>
<evidence type="ECO:0000256" key="9">
    <source>
        <dbReference type="SAM" id="MobiDB-lite"/>
    </source>
</evidence>
<evidence type="ECO:0000256" key="4">
    <source>
        <dbReference type="ARBA" id="ARBA00013269"/>
    </source>
</evidence>
<sequence>MVSLEQAFATLIQAAGPLGTERVPVVRAAGRVAAVDVTAPGPVPAAPRVMMDGYACRAADLAGAGPGRPVRLRLTGRRWAGSAREAADAAAAGGTGGVGPREAWQVSTGALLPPGADVVVPTERARRVRDAAGEWVEVAVPLPAGRHVAPPGEDVLAGQRLVAAGDRITPRRAGLLAAAGIGWVTVWRRPRVLLLATGDELVPAGRGSPGTDPAAVPNSNALTLAAAIASLGLEVETGGIVPDEPAALAAALRRAAASGADVVITTGGVSVGPRDRVARTWLDLGARRLLGRIDVKPGGPFFAGRLGPVWVLGLPGSPASCLAAFEVLVRPFLLRLAGQRTIVRPAVRARLAAPWPKAGDRPRLVWARLDRAGGAVEPLVPSMGRLEAVAGSDALLYHPGRGAAPRPGEAVWALDLEASEDRAWPDWFAPPAVPAGWAREGAAVPGSRAMGGGGPDRPGGDGEPDPGEAARSQPGGTAGPGTAGPGEERLGQPGAGAQPGPADAGRPPAPRTGAPRPGPPVVAVTGRSGSGKTQAAAGLIAQLARQGVRVLAVKHAAHGFDLDRRGSDSQRLAEAGAVAVALIGPEESALRLLRPAGDADGGWGPDPAGPVPARVRPAGAGPLPPASTGTARDGGTAGGDGEAAEGMAHPRASAARPPASGLNPAVPAPGCPHPGDAGASQPDAPGSGAGTGGIAWTGWVDRLVDACQHLLGARPDLVLVEGGAGAGWPEVVVGEAKVPPRAEVVARLRPGFGPRELEAAAAALARWLAAGSGGGGGSRGAEPFREGPRGGCGEGGADRAPRPTAPAPKP</sequence>
<evidence type="ECO:0000256" key="1">
    <source>
        <dbReference type="ARBA" id="ARBA00002901"/>
    </source>
</evidence>
<name>A0ABZ0QL42_9FIRM</name>
<proteinExistence type="inferred from homology"/>
<comment type="catalytic activity">
    <reaction evidence="8">
        <text>adenylyl-molybdopterin + molybdate = Mo-molybdopterin + AMP + H(+)</text>
        <dbReference type="Rhea" id="RHEA:35047"/>
        <dbReference type="ChEBI" id="CHEBI:15378"/>
        <dbReference type="ChEBI" id="CHEBI:36264"/>
        <dbReference type="ChEBI" id="CHEBI:62727"/>
        <dbReference type="ChEBI" id="CHEBI:71302"/>
        <dbReference type="ChEBI" id="CHEBI:456215"/>
        <dbReference type="EC" id="2.10.1.1"/>
    </reaction>
</comment>
<dbReference type="Pfam" id="PF03453">
    <property type="entry name" value="MoeA_N"/>
    <property type="match status" value="1"/>
</dbReference>
<feature type="region of interest" description="Disordered" evidence="9">
    <location>
        <begin position="596"/>
        <end position="690"/>
    </location>
</feature>
<dbReference type="PANTHER" id="PTHR10192:SF5">
    <property type="entry name" value="GEPHYRIN"/>
    <property type="match status" value="1"/>
</dbReference>
<comment type="function">
    <text evidence="1">Catalyzes the insertion of molybdate into adenylated molybdopterin with the concomitant release of AMP.</text>
</comment>
<dbReference type="EMBL" id="CP132508">
    <property type="protein sequence ID" value="WPD18224.1"/>
    <property type="molecule type" value="Genomic_DNA"/>
</dbReference>
<dbReference type="RefSeq" id="WP_318750077.1">
    <property type="nucleotide sequence ID" value="NZ_CP132508.1"/>
</dbReference>
<dbReference type="InterPro" id="IPR038987">
    <property type="entry name" value="MoeA-like"/>
</dbReference>
<comment type="similarity">
    <text evidence="3">Belongs to the MoeA family.</text>
</comment>
<feature type="domain" description="MoaB/Mog" evidence="10">
    <location>
        <begin position="193"/>
        <end position="335"/>
    </location>
</feature>
<dbReference type="Pfam" id="PF00994">
    <property type="entry name" value="MoCF_biosynth"/>
    <property type="match status" value="1"/>
</dbReference>
<dbReference type="InterPro" id="IPR005110">
    <property type="entry name" value="MoeA_linker/N"/>
</dbReference>
<keyword evidence="7" id="KW-0501">Molybdenum cofactor biosynthesis</keyword>
<accession>A0ABZ0QL42</accession>
<feature type="region of interest" description="Disordered" evidence="9">
    <location>
        <begin position="770"/>
        <end position="810"/>
    </location>
</feature>
<dbReference type="SUPFAM" id="SSF63867">
    <property type="entry name" value="MoeA C-terminal domain-like"/>
    <property type="match status" value="1"/>
</dbReference>
<evidence type="ECO:0000313" key="11">
    <source>
        <dbReference type="EMBL" id="WPD18224.1"/>
    </source>
</evidence>
<gene>
    <name evidence="11" type="ORF">Q5761_07475</name>
</gene>
<dbReference type="EC" id="2.10.1.1" evidence="4"/>
<dbReference type="Gene3D" id="3.90.105.10">
    <property type="entry name" value="Molybdopterin biosynthesis moea protein, domain 2"/>
    <property type="match status" value="1"/>
</dbReference>
<dbReference type="NCBIfam" id="TIGR00177">
    <property type="entry name" value="molyb_syn"/>
    <property type="match status" value="1"/>
</dbReference>
<dbReference type="InterPro" id="IPR005111">
    <property type="entry name" value="MoeA_C_domain_IV"/>
</dbReference>
<evidence type="ECO:0000256" key="6">
    <source>
        <dbReference type="ARBA" id="ARBA00022505"/>
    </source>
</evidence>
<dbReference type="InterPro" id="IPR036135">
    <property type="entry name" value="MoeA_linker/N_sf"/>
</dbReference>
<dbReference type="InterPro" id="IPR036688">
    <property type="entry name" value="MoeA_C_domain_IV_sf"/>
</dbReference>
<dbReference type="PANTHER" id="PTHR10192">
    <property type="entry name" value="MOLYBDOPTERIN BIOSYNTHESIS PROTEIN"/>
    <property type="match status" value="1"/>
</dbReference>
<dbReference type="SUPFAM" id="SSF52540">
    <property type="entry name" value="P-loop containing nucleoside triphosphate hydrolases"/>
    <property type="match status" value="1"/>
</dbReference>
<dbReference type="SUPFAM" id="SSF63882">
    <property type="entry name" value="MoeA N-terminal region -like"/>
    <property type="match status" value="1"/>
</dbReference>